<evidence type="ECO:0000313" key="2">
    <source>
        <dbReference type="Proteomes" id="UP000499080"/>
    </source>
</evidence>
<proteinExistence type="predicted"/>
<keyword evidence="2" id="KW-1185">Reference proteome</keyword>
<dbReference type="AlphaFoldDB" id="A0A4Y2GK15"/>
<dbReference type="EMBL" id="BGPR01001439">
    <property type="protein sequence ID" value="GBM53970.1"/>
    <property type="molecule type" value="Genomic_DNA"/>
</dbReference>
<name>A0A4Y2GK15_ARAVE</name>
<accession>A0A4Y2GK15</accession>
<gene>
    <name evidence="1" type="ORF">AVEN_18734_1</name>
</gene>
<sequence length="99" mass="11442">MIERTGPEGARANKGSLRGLSLTKLTWDVERFFWTVPQERTEKKGGAREEKTEIFGRLLGRGNRRARALIFFVVTRLDLGHRRPSPARRRLNSYSFSHS</sequence>
<dbReference type="Proteomes" id="UP000499080">
    <property type="component" value="Unassembled WGS sequence"/>
</dbReference>
<reference evidence="1 2" key="1">
    <citation type="journal article" date="2019" name="Sci. Rep.">
        <title>Orb-weaving spider Araneus ventricosus genome elucidates the spidroin gene catalogue.</title>
        <authorList>
            <person name="Kono N."/>
            <person name="Nakamura H."/>
            <person name="Ohtoshi R."/>
            <person name="Moran D.A.P."/>
            <person name="Shinohara A."/>
            <person name="Yoshida Y."/>
            <person name="Fujiwara M."/>
            <person name="Mori M."/>
            <person name="Tomita M."/>
            <person name="Arakawa K."/>
        </authorList>
    </citation>
    <scope>NUCLEOTIDE SEQUENCE [LARGE SCALE GENOMIC DNA]</scope>
</reference>
<organism evidence="1 2">
    <name type="scientific">Araneus ventricosus</name>
    <name type="common">Orbweaver spider</name>
    <name type="synonym">Epeira ventricosa</name>
    <dbReference type="NCBI Taxonomy" id="182803"/>
    <lineage>
        <taxon>Eukaryota</taxon>
        <taxon>Metazoa</taxon>
        <taxon>Ecdysozoa</taxon>
        <taxon>Arthropoda</taxon>
        <taxon>Chelicerata</taxon>
        <taxon>Arachnida</taxon>
        <taxon>Araneae</taxon>
        <taxon>Araneomorphae</taxon>
        <taxon>Entelegynae</taxon>
        <taxon>Araneoidea</taxon>
        <taxon>Araneidae</taxon>
        <taxon>Araneus</taxon>
    </lineage>
</organism>
<protein>
    <submittedName>
        <fullName evidence="1">Uncharacterized protein</fullName>
    </submittedName>
</protein>
<comment type="caution">
    <text evidence="1">The sequence shown here is derived from an EMBL/GenBank/DDBJ whole genome shotgun (WGS) entry which is preliminary data.</text>
</comment>
<evidence type="ECO:0000313" key="1">
    <source>
        <dbReference type="EMBL" id="GBM53970.1"/>
    </source>
</evidence>